<feature type="compositionally biased region" description="Acidic residues" evidence="1">
    <location>
        <begin position="52"/>
        <end position="65"/>
    </location>
</feature>
<feature type="compositionally biased region" description="Basic and acidic residues" evidence="1">
    <location>
        <begin position="265"/>
        <end position="287"/>
    </location>
</feature>
<sequence>MASRIGREEEEAQEERRSSSPKREPELLSKDDTPADARDDHGDEDKATPSDDDRDEGEASSDEDEGRVVTTEKDAEWLEKHNATSSLSGADGSAEAPPLPEEAIPPLPSEAPPLPAEAPPTTDLEDDGWAPIWEESAQAFYFYNRFTHATQWTNPRVPEVAGAPGVEPAAPPSTESVPSPAASGYNPAVHGDYDPTAWYAQPSAPEPVAQGPAGAAAQYAATAAFNRFTGRFQNAELTPENFNDENKSKRQMNAFFDVDAAANSHDGRSLKAERSGKKLSKTELKQFKEKRKAKKEEKRRAWLRD</sequence>
<dbReference type="InterPro" id="IPR036020">
    <property type="entry name" value="WW_dom_sf"/>
</dbReference>
<dbReference type="EMBL" id="FJOG01000077">
    <property type="protein sequence ID" value="CZR69670.1"/>
    <property type="molecule type" value="Genomic_DNA"/>
</dbReference>
<dbReference type="PROSITE" id="PS50020">
    <property type="entry name" value="WW_DOMAIN_2"/>
    <property type="match status" value="1"/>
</dbReference>
<proteinExistence type="predicted"/>
<protein>
    <recommendedName>
        <fullName evidence="2">WW domain-containing protein</fullName>
    </recommendedName>
</protein>
<reference evidence="3 4" key="1">
    <citation type="submission" date="2016-03" db="EMBL/GenBank/DDBJ databases">
        <authorList>
            <person name="Ploux O."/>
        </authorList>
    </citation>
    <scope>NUCLEOTIDE SEQUENCE [LARGE SCALE GENOMIC DNA]</scope>
    <source>
        <strain evidence="3 4">UAMH 11012</strain>
    </source>
</reference>
<feature type="compositionally biased region" description="Low complexity" evidence="1">
    <location>
        <begin position="158"/>
        <end position="168"/>
    </location>
</feature>
<feature type="compositionally biased region" description="Pro residues" evidence="1">
    <location>
        <begin position="97"/>
        <end position="118"/>
    </location>
</feature>
<feature type="compositionally biased region" description="Basic and acidic residues" evidence="1">
    <location>
        <begin position="294"/>
        <end position="305"/>
    </location>
</feature>
<name>A0A1L7XXD8_9HELO</name>
<keyword evidence="4" id="KW-1185">Reference proteome</keyword>
<dbReference type="SUPFAM" id="SSF51045">
    <property type="entry name" value="WW domain"/>
    <property type="match status" value="1"/>
</dbReference>
<organism evidence="3 4">
    <name type="scientific">Phialocephala subalpina</name>
    <dbReference type="NCBI Taxonomy" id="576137"/>
    <lineage>
        <taxon>Eukaryota</taxon>
        <taxon>Fungi</taxon>
        <taxon>Dikarya</taxon>
        <taxon>Ascomycota</taxon>
        <taxon>Pezizomycotina</taxon>
        <taxon>Leotiomycetes</taxon>
        <taxon>Helotiales</taxon>
        <taxon>Mollisiaceae</taxon>
        <taxon>Phialocephala</taxon>
        <taxon>Phialocephala fortinii species complex</taxon>
    </lineage>
</organism>
<dbReference type="OrthoDB" id="2444812at2759"/>
<feature type="region of interest" description="Disordered" evidence="1">
    <location>
        <begin position="158"/>
        <end position="216"/>
    </location>
</feature>
<dbReference type="PROSITE" id="PS01159">
    <property type="entry name" value="WW_DOMAIN_1"/>
    <property type="match status" value="1"/>
</dbReference>
<dbReference type="Proteomes" id="UP000184330">
    <property type="component" value="Unassembled WGS sequence"/>
</dbReference>
<accession>A0A1L7XXD8</accession>
<evidence type="ECO:0000313" key="4">
    <source>
        <dbReference type="Proteomes" id="UP000184330"/>
    </source>
</evidence>
<dbReference type="Gene3D" id="2.20.70.10">
    <property type="match status" value="1"/>
</dbReference>
<feature type="compositionally biased region" description="Basic and acidic residues" evidence="1">
    <location>
        <begin position="14"/>
        <end position="51"/>
    </location>
</feature>
<evidence type="ECO:0000313" key="3">
    <source>
        <dbReference type="EMBL" id="CZR69670.1"/>
    </source>
</evidence>
<feature type="compositionally biased region" description="Low complexity" evidence="1">
    <location>
        <begin position="206"/>
        <end position="216"/>
    </location>
</feature>
<feature type="compositionally biased region" description="Basic and acidic residues" evidence="1">
    <location>
        <begin position="66"/>
        <end position="82"/>
    </location>
</feature>
<feature type="region of interest" description="Disordered" evidence="1">
    <location>
        <begin position="1"/>
        <end position="127"/>
    </location>
</feature>
<feature type="region of interest" description="Disordered" evidence="1">
    <location>
        <begin position="259"/>
        <end position="305"/>
    </location>
</feature>
<evidence type="ECO:0000256" key="1">
    <source>
        <dbReference type="SAM" id="MobiDB-lite"/>
    </source>
</evidence>
<evidence type="ECO:0000259" key="2">
    <source>
        <dbReference type="PROSITE" id="PS50020"/>
    </source>
</evidence>
<dbReference type="AlphaFoldDB" id="A0A1L7XXD8"/>
<gene>
    <name evidence="3" type="ORF">PAC_19570</name>
</gene>
<dbReference type="InterPro" id="IPR001202">
    <property type="entry name" value="WW_dom"/>
</dbReference>
<feature type="domain" description="WW" evidence="2">
    <location>
        <begin position="127"/>
        <end position="157"/>
    </location>
</feature>